<keyword evidence="2" id="KW-1185">Reference proteome</keyword>
<organism evidence="1 2">
    <name type="scientific">Thermobacillus xylanilyticus</name>
    <dbReference type="NCBI Taxonomy" id="76633"/>
    <lineage>
        <taxon>Bacteria</taxon>
        <taxon>Bacillati</taxon>
        <taxon>Bacillota</taxon>
        <taxon>Bacilli</taxon>
        <taxon>Bacillales</taxon>
        <taxon>Paenibacillaceae</taxon>
        <taxon>Thermobacillus</taxon>
    </lineage>
</organism>
<evidence type="ECO:0000313" key="1">
    <source>
        <dbReference type="EMBL" id="CAG5092287.1"/>
    </source>
</evidence>
<reference evidence="1 2" key="1">
    <citation type="submission" date="2021-04" db="EMBL/GenBank/DDBJ databases">
        <authorList>
            <person name="Rakotoarivonina H."/>
        </authorList>
    </citation>
    <scope>NUCLEOTIDE SEQUENCE [LARGE SCALE GENOMIC DNA]</scope>
    <source>
        <strain evidence="1 2">XE</strain>
    </source>
</reference>
<dbReference type="RefSeq" id="WP_213486463.1">
    <property type="nucleotide sequence ID" value="NZ_CAJRAY010000091.1"/>
</dbReference>
<dbReference type="EMBL" id="CAJRAY010000091">
    <property type="protein sequence ID" value="CAG5092287.1"/>
    <property type="molecule type" value="Genomic_DNA"/>
</dbReference>
<name>A0ABN7SA88_THEXY</name>
<proteinExistence type="predicted"/>
<accession>A0ABN7SA88</accession>
<evidence type="ECO:0000313" key="2">
    <source>
        <dbReference type="Proteomes" id="UP000681526"/>
    </source>
</evidence>
<comment type="caution">
    <text evidence="1">The sequence shown here is derived from an EMBL/GenBank/DDBJ whole genome shotgun (WGS) entry which is preliminary data.</text>
</comment>
<dbReference type="Proteomes" id="UP000681526">
    <property type="component" value="Unassembled WGS sequence"/>
</dbReference>
<sequence>MLVALDVKRILEQLGIDFKRYEEWMAQPSSDDAGEKAGTEEKKRSSFYRLIRTGRLADGQRHSCRIRPVSEEQLGAAGIR</sequence>
<protein>
    <submittedName>
        <fullName evidence="1">Uncharacterized protein</fullName>
    </submittedName>
</protein>
<gene>
    <name evidence="1" type="primary">txxe 2650</name>
    <name evidence="1" type="ORF">TXXE_18025</name>
</gene>